<keyword evidence="4 6" id="KW-1133">Transmembrane helix</keyword>
<evidence type="ECO:0000256" key="3">
    <source>
        <dbReference type="ARBA" id="ARBA00022692"/>
    </source>
</evidence>
<gene>
    <name evidence="7" type="ORF">PTTT1_LOCUS51642</name>
</gene>
<dbReference type="PANTHER" id="PTHR21346:SF0">
    <property type="entry name" value="RE45833P"/>
    <property type="match status" value="1"/>
</dbReference>
<organism evidence="7">
    <name type="scientific">Phaeodactylum tricornutum</name>
    <name type="common">Diatom</name>
    <dbReference type="NCBI Taxonomy" id="2850"/>
    <lineage>
        <taxon>Eukaryota</taxon>
        <taxon>Sar</taxon>
        <taxon>Stramenopiles</taxon>
        <taxon>Ochrophyta</taxon>
        <taxon>Bacillariophyta</taxon>
        <taxon>Bacillariophyceae</taxon>
        <taxon>Bacillariophycidae</taxon>
        <taxon>Naviculales</taxon>
        <taxon>Phaeodactylaceae</taxon>
        <taxon>Phaeodactylum</taxon>
    </lineage>
</organism>
<dbReference type="EMBL" id="OU594949">
    <property type="protein sequence ID" value="CAG9293480.1"/>
    <property type="molecule type" value="Genomic_DNA"/>
</dbReference>
<dbReference type="GO" id="GO:0000422">
    <property type="term" value="P:autophagy of mitochondrion"/>
    <property type="evidence" value="ECO:0007669"/>
    <property type="project" value="TreeGrafter"/>
</dbReference>
<keyword evidence="3 6" id="KW-0812">Transmembrane</keyword>
<comment type="similarity">
    <text evidence="2">Belongs to the FUN14 family.</text>
</comment>
<keyword evidence="5 6" id="KW-0472">Membrane</keyword>
<dbReference type="AlphaFoldDB" id="A0A8J9SJA4"/>
<reference evidence="7" key="1">
    <citation type="submission" date="2022-02" db="EMBL/GenBank/DDBJ databases">
        <authorList>
            <person name="Giguere J D."/>
        </authorList>
    </citation>
    <scope>NUCLEOTIDE SEQUENCE</scope>
    <source>
        <strain evidence="7">CCAP 1055/1</strain>
    </source>
</reference>
<evidence type="ECO:0000256" key="2">
    <source>
        <dbReference type="ARBA" id="ARBA00009160"/>
    </source>
</evidence>
<evidence type="ECO:0000256" key="5">
    <source>
        <dbReference type="ARBA" id="ARBA00023136"/>
    </source>
</evidence>
<evidence type="ECO:0000256" key="1">
    <source>
        <dbReference type="ARBA" id="ARBA00004370"/>
    </source>
</evidence>
<dbReference type="InterPro" id="IPR007014">
    <property type="entry name" value="FUN14"/>
</dbReference>
<dbReference type="OMA" id="NAPPQEY"/>
<evidence type="ECO:0000256" key="4">
    <source>
        <dbReference type="ARBA" id="ARBA00022989"/>
    </source>
</evidence>
<dbReference type="PANTHER" id="PTHR21346">
    <property type="entry name" value="FUN14 DOMAIN CONTAINING"/>
    <property type="match status" value="1"/>
</dbReference>
<name>A0A8J9SJA4_PHATR</name>
<evidence type="ECO:0000256" key="6">
    <source>
        <dbReference type="SAM" id="Phobius"/>
    </source>
</evidence>
<feature type="transmembrane region" description="Helical" evidence="6">
    <location>
        <begin position="18"/>
        <end position="36"/>
    </location>
</feature>
<dbReference type="Pfam" id="PF04930">
    <property type="entry name" value="FUN14"/>
    <property type="match status" value="1"/>
</dbReference>
<protein>
    <submittedName>
        <fullName evidence="7">Uncharacterized protein</fullName>
    </submittedName>
</protein>
<dbReference type="Proteomes" id="UP000836788">
    <property type="component" value="Chromosome 8"/>
</dbReference>
<accession>A0A8J9SJA4</accession>
<evidence type="ECO:0000313" key="7">
    <source>
        <dbReference type="EMBL" id="CAG9293480.1"/>
    </source>
</evidence>
<sequence length="123" mass="13330">MTEKNDVIEDIIEKAKPIFGNMTFGAVMGYCSGIALQKVGKALAVIVGIGFVGLQTAASMGYIVVDWEKIRVSVVSSIDQNKDGFFTADDAKIFWQKFKKLMVHRVPSAGGFSLGFLYGVRSG</sequence>
<dbReference type="GO" id="GO:0005741">
    <property type="term" value="C:mitochondrial outer membrane"/>
    <property type="evidence" value="ECO:0007669"/>
    <property type="project" value="TreeGrafter"/>
</dbReference>
<comment type="subcellular location">
    <subcellularLocation>
        <location evidence="1">Membrane</location>
    </subcellularLocation>
</comment>
<feature type="transmembrane region" description="Helical" evidence="6">
    <location>
        <begin position="42"/>
        <end position="65"/>
    </location>
</feature>
<proteinExistence type="inferred from homology"/>